<reference evidence="3" key="1">
    <citation type="submission" date="2025-08" db="UniProtKB">
        <authorList>
            <consortium name="RefSeq"/>
        </authorList>
    </citation>
    <scope>IDENTIFICATION</scope>
    <source>
        <tissue evidence="3">Whole body</tissue>
    </source>
</reference>
<keyword evidence="2" id="KW-1185">Reference proteome</keyword>
<feature type="signal peptide" evidence="1">
    <location>
        <begin position="1"/>
        <end position="28"/>
    </location>
</feature>
<evidence type="ECO:0000313" key="2">
    <source>
        <dbReference type="Proteomes" id="UP001652626"/>
    </source>
</evidence>
<proteinExistence type="predicted"/>
<dbReference type="AlphaFoldDB" id="A0A8B8HJW2"/>
<dbReference type="RefSeq" id="XP_026485129.2">
    <property type="nucleotide sequence ID" value="XM_026629344.2"/>
</dbReference>
<sequence length="204" mass="23654">MLYFNMSKSVRLLVIFALLHQVVFIASAKANTKSKIGPNCQSFSQGVTFNDSEAIGVWHLLHFRTEKMKGSGDPHCVEFTPIDEKEINDLKDQIGKFVENLNWENVTLKMQIPCRSANKTRDYYLERLEGNGSYRTLQKPPLTAKLDLAEFNRYPMRLKIIEGLYLGMMDCHEKFVFILGKQPPEGKELDDRLKKMIETYWPED</sequence>
<keyword evidence="1" id="KW-0732">Signal</keyword>
<dbReference type="OrthoDB" id="6998938at2759"/>
<name>A0A8B8HJW2_VANTA</name>
<feature type="chain" id="PRO_5045035519" evidence="1">
    <location>
        <begin position="29"/>
        <end position="204"/>
    </location>
</feature>
<dbReference type="Proteomes" id="UP001652626">
    <property type="component" value="Chromosome 5"/>
</dbReference>
<dbReference type="OMA" id="MDCHEKF"/>
<dbReference type="GeneID" id="113392775"/>
<evidence type="ECO:0000256" key="1">
    <source>
        <dbReference type="SAM" id="SignalP"/>
    </source>
</evidence>
<gene>
    <name evidence="3" type="primary">LOC113392775</name>
</gene>
<evidence type="ECO:0000313" key="3">
    <source>
        <dbReference type="RefSeq" id="XP_026485129.2"/>
    </source>
</evidence>
<organism evidence="2 3">
    <name type="scientific">Vanessa tameamea</name>
    <name type="common">Kamehameha butterfly</name>
    <dbReference type="NCBI Taxonomy" id="334116"/>
    <lineage>
        <taxon>Eukaryota</taxon>
        <taxon>Metazoa</taxon>
        <taxon>Ecdysozoa</taxon>
        <taxon>Arthropoda</taxon>
        <taxon>Hexapoda</taxon>
        <taxon>Insecta</taxon>
        <taxon>Pterygota</taxon>
        <taxon>Neoptera</taxon>
        <taxon>Endopterygota</taxon>
        <taxon>Lepidoptera</taxon>
        <taxon>Glossata</taxon>
        <taxon>Ditrysia</taxon>
        <taxon>Papilionoidea</taxon>
        <taxon>Nymphalidae</taxon>
        <taxon>Nymphalinae</taxon>
        <taxon>Vanessa</taxon>
    </lineage>
</organism>
<protein>
    <submittedName>
        <fullName evidence="3">Uncharacterized protein LOC113392775</fullName>
    </submittedName>
</protein>
<accession>A0A8B8HJW2</accession>